<proteinExistence type="predicted"/>
<accession>A0A6J7SZE9</accession>
<evidence type="ECO:0000313" key="1">
    <source>
        <dbReference type="EMBL" id="CAB5045608.1"/>
    </source>
</evidence>
<protein>
    <submittedName>
        <fullName evidence="1">Unannotated protein</fullName>
    </submittedName>
</protein>
<reference evidence="1" key="1">
    <citation type="submission" date="2020-05" db="EMBL/GenBank/DDBJ databases">
        <authorList>
            <person name="Chiriac C."/>
            <person name="Salcher M."/>
            <person name="Ghai R."/>
            <person name="Kavagutti S V."/>
        </authorList>
    </citation>
    <scope>NUCLEOTIDE SEQUENCE</scope>
</reference>
<dbReference type="AlphaFoldDB" id="A0A6J7SZE9"/>
<sequence length="62" mass="6401">MAPLPLLRAYVGTKEPTKPIGGSASGLFIAPIERRFPSCGKNGTGPCSATLPLESRTVTTGE</sequence>
<gene>
    <name evidence="1" type="ORF">UFOPK4303_00290</name>
</gene>
<name>A0A6J7SZE9_9ZZZZ</name>
<organism evidence="1">
    <name type="scientific">freshwater metagenome</name>
    <dbReference type="NCBI Taxonomy" id="449393"/>
    <lineage>
        <taxon>unclassified sequences</taxon>
        <taxon>metagenomes</taxon>
        <taxon>ecological metagenomes</taxon>
    </lineage>
</organism>
<dbReference type="EMBL" id="CAFBQI010000013">
    <property type="protein sequence ID" value="CAB5045608.1"/>
    <property type="molecule type" value="Genomic_DNA"/>
</dbReference>